<feature type="coiled-coil region" evidence="14">
    <location>
        <begin position="1288"/>
        <end position="1315"/>
    </location>
</feature>
<feature type="transmembrane region" description="Helical" evidence="15">
    <location>
        <begin position="1347"/>
        <end position="1366"/>
    </location>
</feature>
<reference evidence="18 19" key="1">
    <citation type="submission" date="2020-06" db="EMBL/GenBank/DDBJ databases">
        <title>Complete Alphacoronavirus genome sequence from common vampire bats in Peru.</title>
        <authorList>
            <person name="Bergner L."/>
            <person name="Orton R."/>
            <person name="Streicker D."/>
        </authorList>
    </citation>
    <scope>NUCLEOTIDE SEQUENCE [LARGE SCALE GENOMIC DNA]</scope>
    <source>
        <strain evidence="18">AMA_L_F</strain>
    </source>
</reference>
<dbReference type="InterPro" id="IPR044874">
    <property type="entry name" value="Spike_S2_CoV_HR2"/>
</dbReference>
<proteinExistence type="predicted"/>
<evidence type="ECO:0000256" key="4">
    <source>
        <dbReference type="ARBA" id="ARBA00022804"/>
    </source>
</evidence>
<keyword evidence="2 15" id="KW-0812">Transmembrane</keyword>
<evidence type="ECO:0000256" key="15">
    <source>
        <dbReference type="SAM" id="Phobius"/>
    </source>
</evidence>
<evidence type="ECO:0000259" key="17">
    <source>
        <dbReference type="PROSITE" id="PS51924"/>
    </source>
</evidence>
<keyword evidence="9" id="KW-0843">Virulence</keyword>
<dbReference type="GO" id="GO:0075509">
    <property type="term" value="P:endocytosis involved in viral entry into host cell"/>
    <property type="evidence" value="ECO:0007669"/>
    <property type="project" value="InterPro"/>
</dbReference>
<dbReference type="Pfam" id="PF01601">
    <property type="entry name" value="CoV_S2"/>
    <property type="match status" value="1"/>
</dbReference>
<dbReference type="InterPro" id="IPR044873">
    <property type="entry name" value="Spike_S2_CoV_HR1"/>
</dbReference>
<evidence type="ECO:0000256" key="2">
    <source>
        <dbReference type="ARBA" id="ARBA00022692"/>
    </source>
</evidence>
<dbReference type="GO" id="GO:0046813">
    <property type="term" value="P:receptor-mediated virion attachment to host cell"/>
    <property type="evidence" value="ECO:0007669"/>
    <property type="project" value="InterPro"/>
</dbReference>
<evidence type="ECO:0000256" key="13">
    <source>
        <dbReference type="ARBA" id="ARBA00023296"/>
    </source>
</evidence>
<keyword evidence="12" id="KW-0325">Glycoprotein</keyword>
<dbReference type="GO" id="GO:0039654">
    <property type="term" value="P:fusion of virus membrane with host endosome membrane"/>
    <property type="evidence" value="ECO:0007669"/>
    <property type="project" value="InterPro"/>
</dbReference>
<keyword evidence="7" id="KW-0261">Viral envelope protein</keyword>
<evidence type="ECO:0000256" key="12">
    <source>
        <dbReference type="ARBA" id="ARBA00023180"/>
    </source>
</evidence>
<organism evidence="18 19">
    <name type="scientific">bat alphacoronavirus isolate AMA_L_F</name>
    <dbReference type="NCBI Taxonomy" id="3070181"/>
    <lineage>
        <taxon>Viruses</taxon>
        <taxon>Riboviria</taxon>
        <taxon>Orthornavirae</taxon>
        <taxon>Pisuviricota</taxon>
        <taxon>Pisoniviricetes</taxon>
        <taxon>Nidovirales</taxon>
        <taxon>Cornidovirineae</taxon>
        <taxon>Coronaviridae</taxon>
        <taxon>Orthocoronavirinae</taxon>
        <taxon>Alphacoronavirus</taxon>
        <taxon>Amalacovirus</taxon>
        <taxon>Alphacoronavirus almalfi</taxon>
        <taxon>Alphacoronavirus AMALF</taxon>
    </lineage>
</organism>
<dbReference type="SUPFAM" id="SSF111474">
    <property type="entry name" value="Coronavirus S2 glycoprotein"/>
    <property type="match status" value="2"/>
</dbReference>
<evidence type="ECO:0000256" key="5">
    <source>
        <dbReference type="ARBA" id="ARBA00022844"/>
    </source>
</evidence>
<keyword evidence="5" id="KW-0946">Virion</keyword>
<dbReference type="InterPro" id="IPR043607">
    <property type="entry name" value="CoV_S1_C"/>
</dbReference>
<dbReference type="PROSITE" id="PS51923">
    <property type="entry name" value="COV_S2_HR1"/>
    <property type="match status" value="1"/>
</dbReference>
<evidence type="ECO:0000256" key="6">
    <source>
        <dbReference type="ARBA" id="ARBA00022870"/>
    </source>
</evidence>
<keyword evidence="1" id="KW-0945">Host-virus interaction</keyword>
<dbReference type="PROSITE" id="PS51924">
    <property type="entry name" value="COV_S2_HR2"/>
    <property type="match status" value="1"/>
</dbReference>
<keyword evidence="10 14" id="KW-0175">Coiled coil</keyword>
<dbReference type="GO" id="GO:0044173">
    <property type="term" value="C:host cell endoplasmic reticulum-Golgi intermediate compartment membrane"/>
    <property type="evidence" value="ECO:0007669"/>
    <property type="project" value="UniProtKB-SubCell"/>
</dbReference>
<evidence type="ECO:0000256" key="10">
    <source>
        <dbReference type="ARBA" id="ARBA00023054"/>
    </source>
</evidence>
<keyword evidence="6" id="KW-1043">Host membrane</keyword>
<evidence type="ECO:0000313" key="18">
    <source>
        <dbReference type="EMBL" id="QLE11825.1"/>
    </source>
</evidence>
<dbReference type="Pfam" id="PF01600">
    <property type="entry name" value="CoV_S1"/>
    <property type="match status" value="1"/>
</dbReference>
<evidence type="ECO:0000259" key="16">
    <source>
        <dbReference type="PROSITE" id="PS51923"/>
    </source>
</evidence>
<dbReference type="InterPro" id="IPR002552">
    <property type="entry name" value="Spike_S2_CoV"/>
</dbReference>
<accession>A0AA48ZMS1</accession>
<dbReference type="GO" id="GO:0019031">
    <property type="term" value="C:viral envelope"/>
    <property type="evidence" value="ECO:0007669"/>
    <property type="project" value="UniProtKB-KW"/>
</dbReference>
<dbReference type="Pfam" id="PF19209">
    <property type="entry name" value="CoV_S1_C"/>
    <property type="match status" value="1"/>
</dbReference>
<dbReference type="EMBL" id="MT663548">
    <property type="protein sequence ID" value="QLE11825.1"/>
    <property type="molecule type" value="Genomic_RNA"/>
</dbReference>
<dbReference type="GO" id="GO:0019064">
    <property type="term" value="P:fusion of virus membrane with host plasma membrane"/>
    <property type="evidence" value="ECO:0007669"/>
    <property type="project" value="InterPro"/>
</dbReference>
<feature type="domain" description="Coronavirus spike (S) glycoprotein S2 subunit heptad repeat 1 (HR1) region profile" evidence="16">
    <location>
        <begin position="998"/>
        <end position="1117"/>
    </location>
</feature>
<dbReference type="InterPro" id="IPR002551">
    <property type="entry name" value="Spike_S1_CoV"/>
</dbReference>
<dbReference type="GO" id="GO:0055036">
    <property type="term" value="C:virion membrane"/>
    <property type="evidence" value="ECO:0007669"/>
    <property type="project" value="UniProtKB-SubCell"/>
</dbReference>
<dbReference type="SMR" id="A0AA48ZMS1"/>
<dbReference type="GO" id="GO:0016020">
    <property type="term" value="C:membrane"/>
    <property type="evidence" value="ECO:0007669"/>
    <property type="project" value="InterPro"/>
</dbReference>
<evidence type="ECO:0000256" key="7">
    <source>
        <dbReference type="ARBA" id="ARBA00022879"/>
    </source>
</evidence>
<evidence type="ECO:0000256" key="14">
    <source>
        <dbReference type="SAM" id="Coils"/>
    </source>
</evidence>
<dbReference type="InterPro" id="IPR043473">
    <property type="entry name" value="S2_sf_CoV"/>
</dbReference>
<evidence type="ECO:0000256" key="3">
    <source>
        <dbReference type="ARBA" id="ARBA00022729"/>
    </source>
</evidence>
<keyword evidence="19" id="KW-1185">Reference proteome</keyword>
<evidence type="ECO:0000256" key="8">
    <source>
        <dbReference type="ARBA" id="ARBA00022989"/>
    </source>
</evidence>
<keyword evidence="4" id="KW-1161">Viral attachment to host cell</keyword>
<evidence type="ECO:0000313" key="19">
    <source>
        <dbReference type="Proteomes" id="UP000830517"/>
    </source>
</evidence>
<evidence type="ECO:0000256" key="11">
    <source>
        <dbReference type="ARBA" id="ARBA00023136"/>
    </source>
</evidence>
<evidence type="ECO:0000256" key="1">
    <source>
        <dbReference type="ARBA" id="ARBA00022581"/>
    </source>
</evidence>
<keyword evidence="13" id="KW-1160">Virus entry into host cell</keyword>
<keyword evidence="8 15" id="KW-1133">Transmembrane helix</keyword>
<evidence type="ECO:0000256" key="9">
    <source>
        <dbReference type="ARBA" id="ARBA00023026"/>
    </source>
</evidence>
<sequence>MWTTRLCVFMAFLLCAEAYWWEQRITNRHRRSAYRGDRAVVSKYAAAPVKLREGSNHGASVCSTGNNYIFYPGLPPNDTAIISGYLPFDGSWVCSTGTFNYYNAHGIFIRYYSNAERVVLSAGVQPFDPNIWQLYVSQYGNAYTMLVSICKWPSQRALAYSTTVNTQNCLHSKTYSYAFPHKSGMVAGFSVSHDIVRFYWDRSVHVFRVPGSDKWNVFSIRCYHANSCMHKAINTTTTAVVQTDASGAELNYTMCNNCTGYVDNIFSVSEGGRIPADFGFNNWFYLTESSSVINGLVRSMQPLRILCLTPVPKTTTEARLVDFNSSGVNCNGYSEQGPFDAVRFNLNFTDNVFTNGLSLLVLEFQLPDRDDTANATIYCIDDNGNSSIPFGHVNTIYYCYMNLSVENATTQYLGTLPPVVREIVLTTDGQFYLNGYMFGQFSPIARVYFSFATHDNAGFWTIAYANMTDVLVQLNGTNIQQLLYCESPYEVLCCDQMSFVLDDGFYATSTVEDMALPKTHVALPTFVTHSTVNFRMHSSTGVAGVSYKPDWLEISINASRDEPGDSHCVRTSHFTATFIGDPTISGYSFKPSTSNCPFSLDKLNNYLTFDSICFYNVSVVGACVVAIRKAEAGTVGSDLTNTAIYIKYKYGSKITGIKQTNLGVQDLSTVVYDTCTDYTIYGKTGRGVITKSNDTYVTGLYYVSPSGHLLAYKNVSTSDIFTVIPCQVSYQAAVVSNSIVGVLTSKENTSLGFNTVQKMPQYYYHYTKDANSTECVNPVLTYGTVGVCSDGGYKVIDLNTSLSSIQPISTGNISIPLNFSVSVQTEFVEIANTPVSIDCKNYVCNGNKLCLQLLQQYTSACVNIERALQQSARLEGLELSQMLRFSDEEYQRGSRLYTDVSIFDNFNLSAVLQRNVGTGRTVIEDILFDKVVTSGLGTVDQDYKECLNGQAIRDLICAQYYNGIMVLPTVADANQITMYATSLASSMVGGAFTAPASGAFSSAVFARLNYVALQTDVLQENQKQLAASFNKAIDGITKAFESVNDAFSVTSQALSTISTTITKIQDAVNTQGTALHHLTVQLAQNFQAISASIEDIYNRLDKLEADAQVDRLITGRLAALNAYVAQVLTRYSFMRSNRQLADSKINECVKSQSSRYGFCGNGTHLFSVVNAAPNGFLFLHTVLVPTEWQQVQAWSGLCVDDTEAYIVKDVTLSLFRFEDELYLTPRTMFEPRKPTMADFVRITSCVPSYYNITSDQVGTFLPDFVDVNKTIEDILNKLPNYTLPDLNLDVYNQTLLNLTDEINRLNGQAGQLNATIDELREWINYINDTRVDLQWLSRIERYVKWPWYVWLAIGLAVIFACAILVFCCLSTGCCGCCGCFTSFCGSCCASKRLPYYTEVEKVHLN</sequence>
<keyword evidence="11 15" id="KW-0472">Membrane</keyword>
<protein>
    <submittedName>
        <fullName evidence="18">Spike protein</fullName>
    </submittedName>
</protein>
<dbReference type="Gene3D" id="2.60.40.3130">
    <property type="match status" value="1"/>
</dbReference>
<keyword evidence="3" id="KW-0732">Signal</keyword>
<dbReference type="Gene3D" id="1.20.5.300">
    <property type="match status" value="2"/>
</dbReference>
<dbReference type="Proteomes" id="UP000830517">
    <property type="component" value="Segment"/>
</dbReference>
<name>A0AA48ZMS1_9ALPC</name>
<feature type="domain" description="Coronavirus spike (S) glycoprotein S2 subunit heptad repeat 2 (HR2) region profile" evidence="17">
    <location>
        <begin position="1262"/>
        <end position="1358"/>
    </location>
</feature>